<name>A6G0D6_9BACT</name>
<dbReference type="STRING" id="391625.PPSIR1_36854"/>
<evidence type="ECO:0000256" key="1">
    <source>
        <dbReference type="SAM" id="SignalP"/>
    </source>
</evidence>
<keyword evidence="1" id="KW-0732">Signal</keyword>
<dbReference type="Proteomes" id="UP000005801">
    <property type="component" value="Unassembled WGS sequence"/>
</dbReference>
<dbReference type="EMBL" id="ABCS01000009">
    <property type="protein sequence ID" value="EDM80582.1"/>
    <property type="molecule type" value="Genomic_DNA"/>
</dbReference>
<protein>
    <submittedName>
        <fullName evidence="2">Uncharacterized protein</fullName>
    </submittedName>
</protein>
<reference evidence="2 3" key="1">
    <citation type="submission" date="2007-06" db="EMBL/GenBank/DDBJ databases">
        <authorList>
            <person name="Shimkets L."/>
            <person name="Ferriera S."/>
            <person name="Johnson J."/>
            <person name="Kravitz S."/>
            <person name="Beeson K."/>
            <person name="Sutton G."/>
            <person name="Rogers Y.-H."/>
            <person name="Friedman R."/>
            <person name="Frazier M."/>
            <person name="Venter J.C."/>
        </authorList>
    </citation>
    <scope>NUCLEOTIDE SEQUENCE [LARGE SCALE GENOMIC DNA]</scope>
    <source>
        <strain evidence="2 3">SIR-1</strain>
    </source>
</reference>
<proteinExistence type="predicted"/>
<dbReference type="AlphaFoldDB" id="A6G0D6"/>
<accession>A6G0D6</accession>
<evidence type="ECO:0000313" key="3">
    <source>
        <dbReference type="Proteomes" id="UP000005801"/>
    </source>
</evidence>
<sequence length="152" mass="15811">MAMTGKLRKLLALSAAFTTTLAVCVASTALASEPTTAATVGDDSYSVKVDNARSKVNKSGTITVTVTAAEGYKANDAYPNKIKDLAVDGKAKLEAETVAGRVTDKHTIVYEVKVTPKKAGDHKVSGEIKFSVCNADSCTMKKVPLKATATGV</sequence>
<keyword evidence="3" id="KW-1185">Reference proteome</keyword>
<gene>
    <name evidence="2" type="ORF">PPSIR1_36854</name>
</gene>
<evidence type="ECO:0000313" key="2">
    <source>
        <dbReference type="EMBL" id="EDM80582.1"/>
    </source>
</evidence>
<organism evidence="2 3">
    <name type="scientific">Plesiocystis pacifica SIR-1</name>
    <dbReference type="NCBI Taxonomy" id="391625"/>
    <lineage>
        <taxon>Bacteria</taxon>
        <taxon>Pseudomonadati</taxon>
        <taxon>Myxococcota</taxon>
        <taxon>Polyangia</taxon>
        <taxon>Nannocystales</taxon>
        <taxon>Nannocystaceae</taxon>
        <taxon>Plesiocystis</taxon>
    </lineage>
</organism>
<comment type="caution">
    <text evidence="2">The sequence shown here is derived from an EMBL/GenBank/DDBJ whole genome shotgun (WGS) entry which is preliminary data.</text>
</comment>
<feature type="chain" id="PRO_5002697261" evidence="1">
    <location>
        <begin position="32"/>
        <end position="152"/>
    </location>
</feature>
<feature type="signal peptide" evidence="1">
    <location>
        <begin position="1"/>
        <end position="31"/>
    </location>
</feature>